<comment type="caution">
    <text evidence="2">The sequence shown here is derived from an EMBL/GenBank/DDBJ whole genome shotgun (WGS) entry which is preliminary data.</text>
</comment>
<dbReference type="GeneID" id="70137211"/>
<organism evidence="2 3">
    <name type="scientific">Truncatella angustata</name>
    <dbReference type="NCBI Taxonomy" id="152316"/>
    <lineage>
        <taxon>Eukaryota</taxon>
        <taxon>Fungi</taxon>
        <taxon>Dikarya</taxon>
        <taxon>Ascomycota</taxon>
        <taxon>Pezizomycotina</taxon>
        <taxon>Sordariomycetes</taxon>
        <taxon>Xylariomycetidae</taxon>
        <taxon>Amphisphaeriales</taxon>
        <taxon>Sporocadaceae</taxon>
        <taxon>Truncatella</taxon>
    </lineage>
</organism>
<dbReference type="RefSeq" id="XP_045952831.1">
    <property type="nucleotide sequence ID" value="XM_046108320.1"/>
</dbReference>
<dbReference type="AlphaFoldDB" id="A0A9P8RI67"/>
<proteinExistence type="predicted"/>
<dbReference type="EMBL" id="JAGPXC010000010">
    <property type="protein sequence ID" value="KAH6646317.1"/>
    <property type="molecule type" value="Genomic_DNA"/>
</dbReference>
<protein>
    <submittedName>
        <fullName evidence="2">Uncharacterized protein</fullName>
    </submittedName>
</protein>
<dbReference type="Proteomes" id="UP000758603">
    <property type="component" value="Unassembled WGS sequence"/>
</dbReference>
<keyword evidence="3" id="KW-1185">Reference proteome</keyword>
<reference evidence="2" key="1">
    <citation type="journal article" date="2021" name="Nat. Commun.">
        <title>Genetic determinants of endophytism in the Arabidopsis root mycobiome.</title>
        <authorList>
            <person name="Mesny F."/>
            <person name="Miyauchi S."/>
            <person name="Thiergart T."/>
            <person name="Pickel B."/>
            <person name="Atanasova L."/>
            <person name="Karlsson M."/>
            <person name="Huettel B."/>
            <person name="Barry K.W."/>
            <person name="Haridas S."/>
            <person name="Chen C."/>
            <person name="Bauer D."/>
            <person name="Andreopoulos W."/>
            <person name="Pangilinan J."/>
            <person name="LaButti K."/>
            <person name="Riley R."/>
            <person name="Lipzen A."/>
            <person name="Clum A."/>
            <person name="Drula E."/>
            <person name="Henrissat B."/>
            <person name="Kohler A."/>
            <person name="Grigoriev I.V."/>
            <person name="Martin F.M."/>
            <person name="Hacquard S."/>
        </authorList>
    </citation>
    <scope>NUCLEOTIDE SEQUENCE</scope>
    <source>
        <strain evidence="2">MPI-SDFR-AT-0073</strain>
    </source>
</reference>
<feature type="region of interest" description="Disordered" evidence="1">
    <location>
        <begin position="113"/>
        <end position="136"/>
    </location>
</feature>
<evidence type="ECO:0000256" key="1">
    <source>
        <dbReference type="SAM" id="MobiDB-lite"/>
    </source>
</evidence>
<name>A0A9P8RI67_9PEZI</name>
<evidence type="ECO:0000313" key="2">
    <source>
        <dbReference type="EMBL" id="KAH6646317.1"/>
    </source>
</evidence>
<evidence type="ECO:0000313" key="3">
    <source>
        <dbReference type="Proteomes" id="UP000758603"/>
    </source>
</evidence>
<sequence>MHLSQAAPMPRVAGAYARIAVAARPRTPTLATSTYRYLPDSRGIHPVQASSFAHRPGPIRRQGVVLDERQCDLGRVDRLPHAPVVLLKRQVVGGDPADDGMWTFHLVAREEEEFPEDTPGRSQHLAQEVQAEGVESPEVLELVLDETAVTPSPSARPATRRCIV</sequence>
<accession>A0A9P8RI67</accession>
<gene>
    <name evidence="2" type="ORF">BKA67DRAFT_664161</name>
</gene>